<dbReference type="Proteomes" id="UP000187203">
    <property type="component" value="Unassembled WGS sequence"/>
</dbReference>
<evidence type="ECO:0000313" key="1">
    <source>
        <dbReference type="EMBL" id="OMP13857.1"/>
    </source>
</evidence>
<dbReference type="AlphaFoldDB" id="A0A1R3L3H6"/>
<organism evidence="1 2">
    <name type="scientific">Corchorus olitorius</name>
    <dbReference type="NCBI Taxonomy" id="93759"/>
    <lineage>
        <taxon>Eukaryota</taxon>
        <taxon>Viridiplantae</taxon>
        <taxon>Streptophyta</taxon>
        <taxon>Embryophyta</taxon>
        <taxon>Tracheophyta</taxon>
        <taxon>Spermatophyta</taxon>
        <taxon>Magnoliopsida</taxon>
        <taxon>eudicotyledons</taxon>
        <taxon>Gunneridae</taxon>
        <taxon>Pentapetalae</taxon>
        <taxon>rosids</taxon>
        <taxon>malvids</taxon>
        <taxon>Malvales</taxon>
        <taxon>Malvaceae</taxon>
        <taxon>Grewioideae</taxon>
        <taxon>Apeibeae</taxon>
        <taxon>Corchorus</taxon>
    </lineage>
</organism>
<reference evidence="2" key="1">
    <citation type="submission" date="2013-09" db="EMBL/GenBank/DDBJ databases">
        <title>Corchorus olitorius genome sequencing.</title>
        <authorList>
            <person name="Alam M."/>
            <person name="Haque M.S."/>
            <person name="Islam M.S."/>
            <person name="Emdad E.M."/>
            <person name="Islam M.M."/>
            <person name="Ahmed B."/>
            <person name="Halim A."/>
            <person name="Hossen Q.M.M."/>
            <person name="Hossain M.Z."/>
            <person name="Ahmed R."/>
            <person name="Khan M.M."/>
            <person name="Islam R."/>
            <person name="Rashid M.M."/>
            <person name="Khan S.A."/>
            <person name="Rahman M.S."/>
            <person name="Alam M."/>
            <person name="Yahiya A.S."/>
            <person name="Khan M.S."/>
            <person name="Azam M.S."/>
            <person name="Haque T."/>
            <person name="Lashkar M.Z.H."/>
            <person name="Akhand A.I."/>
            <person name="Morshed G."/>
            <person name="Roy S."/>
            <person name="Uddin K.S."/>
            <person name="Rabeya T."/>
            <person name="Hossain A.S."/>
            <person name="Chowdhury A."/>
            <person name="Snigdha A.R."/>
            <person name="Mortoza M.S."/>
            <person name="Matin S.A."/>
            <person name="Hoque S.M.E."/>
            <person name="Islam M.K."/>
            <person name="Roy D.K."/>
            <person name="Haider R."/>
            <person name="Moosa M.M."/>
            <person name="Elias S.M."/>
            <person name="Hasan A.M."/>
            <person name="Jahan S."/>
            <person name="Shafiuddin M."/>
            <person name="Mahmood N."/>
            <person name="Shommy N.S."/>
        </authorList>
    </citation>
    <scope>NUCLEOTIDE SEQUENCE [LARGE SCALE GENOMIC DNA]</scope>
    <source>
        <strain evidence="2">cv. O-4</strain>
    </source>
</reference>
<name>A0A1R3L3H6_9ROSI</name>
<sequence length="399" mass="41621">RASGASMQGSANACTRVGAAGLAAFRQGLRHQGAHRELVIAKVLGRHALDVIGRDGAKLGQQLVFRIQRHALYPVIAQALGLAHDRVALIDIGGHPLRLHALQFGRLDAVPGDLGHFGAQRGLDLGRSLAGGGHARQHEQAGAAAHERHGAARAVGHAAFALDQGPLQAGAVIAVEHGREHQQRQRIAVIGLQIADARQRGRTEGQGHQGLLGRLLDLDAADADLRRLGARLAHRHGACGNAAVVLLGPGADLGNVHITGNDDGGIAGHIPAAVEIAHVAGRQGVQIAHPADHGPVVGRGHEGRRHQLLHEHGARLVLGAHAALFLDDLDLLLELAVGPVVVGEAVGFELHHVFQPAGRNLLVVARVVAAGESVLLAAQGRHPARELAGRHLARALEHH</sequence>
<feature type="non-terminal residue" evidence="1">
    <location>
        <position position="399"/>
    </location>
</feature>
<keyword evidence="2" id="KW-1185">Reference proteome</keyword>
<proteinExistence type="predicted"/>
<protein>
    <submittedName>
        <fullName evidence="1">Uncharacterized protein</fullName>
    </submittedName>
</protein>
<comment type="caution">
    <text evidence="1">The sequence shown here is derived from an EMBL/GenBank/DDBJ whole genome shotgun (WGS) entry which is preliminary data.</text>
</comment>
<gene>
    <name evidence="1" type="ORF">COLO4_00799</name>
</gene>
<evidence type="ECO:0000313" key="2">
    <source>
        <dbReference type="Proteomes" id="UP000187203"/>
    </source>
</evidence>
<feature type="non-terminal residue" evidence="1">
    <location>
        <position position="1"/>
    </location>
</feature>
<accession>A0A1R3L3H6</accession>
<dbReference type="EMBL" id="AWUE01003050">
    <property type="protein sequence ID" value="OMP13857.1"/>
    <property type="molecule type" value="Genomic_DNA"/>
</dbReference>